<dbReference type="Gene3D" id="3.40.1190.20">
    <property type="match status" value="1"/>
</dbReference>
<keyword evidence="9" id="KW-0963">Cytoplasm</keyword>
<dbReference type="SUPFAM" id="SSF53613">
    <property type="entry name" value="Ribokinase-like"/>
    <property type="match status" value="1"/>
</dbReference>
<evidence type="ECO:0000256" key="5">
    <source>
        <dbReference type="ARBA" id="ARBA00022840"/>
    </source>
</evidence>
<dbReference type="InterPro" id="IPR029056">
    <property type="entry name" value="Ribokinase-like"/>
</dbReference>
<dbReference type="RefSeq" id="WP_295661193.1">
    <property type="nucleotide sequence ID" value="NZ_CADCUP010000200.1"/>
</dbReference>
<sequence length="288" mass="28470">MTHDVTVLGSLNLDVVVHLPRVPGVGETVLASGQQRVPGGKGLNQAVAAARAGARTVMLGAVGDDDAARVLRETAGSAGVDVSGVRREPGPSGTAWVMVQDGGDNAIVVDAAANGTVTSLTGCDLDAVRSAAVLVMQLETPLPAVTQAASAASRAGVRVVLNAAPARDLPEELLALVDVLVVNEHEARAFPDALAAGVGTVVVTLGADGARVVCADGEQAVPGVTADVVDTTGAGDTFTGYLAAALATGASLPDACGRAVVAGALAVEVLGATASIPTADAVERRLQR</sequence>
<feature type="binding site" evidence="9">
    <location>
        <position position="275"/>
    </location>
    <ligand>
        <name>K(+)</name>
        <dbReference type="ChEBI" id="CHEBI:29103"/>
    </ligand>
</feature>
<evidence type="ECO:0000256" key="8">
    <source>
        <dbReference type="ARBA" id="ARBA00023277"/>
    </source>
</evidence>
<feature type="domain" description="Carbohydrate kinase PfkB" evidence="10">
    <location>
        <begin position="3"/>
        <end position="278"/>
    </location>
</feature>
<dbReference type="GO" id="GO:0019303">
    <property type="term" value="P:D-ribose catabolic process"/>
    <property type="evidence" value="ECO:0007669"/>
    <property type="project" value="UniProtKB-UniRule"/>
</dbReference>
<dbReference type="PANTHER" id="PTHR10584">
    <property type="entry name" value="SUGAR KINASE"/>
    <property type="match status" value="1"/>
</dbReference>
<feature type="binding site" evidence="9">
    <location>
        <begin position="40"/>
        <end position="44"/>
    </location>
    <ligand>
        <name>substrate</name>
    </ligand>
</feature>
<dbReference type="GO" id="GO:0004747">
    <property type="term" value="F:ribokinase activity"/>
    <property type="evidence" value="ECO:0007669"/>
    <property type="project" value="UniProtKB-UniRule"/>
</dbReference>
<name>A0A6J4PKF9_9ACTN</name>
<dbReference type="PANTHER" id="PTHR10584:SF166">
    <property type="entry name" value="RIBOKINASE"/>
    <property type="match status" value="1"/>
</dbReference>
<comment type="similarity">
    <text evidence="9">Belongs to the carbohydrate kinase PfkB family. Ribokinase subfamily.</text>
</comment>
<comment type="subcellular location">
    <subcellularLocation>
        <location evidence="9">Cytoplasm</location>
    </subcellularLocation>
</comment>
<feature type="binding site" evidence="9">
    <location>
        <begin position="204"/>
        <end position="209"/>
    </location>
    <ligand>
        <name>ATP</name>
        <dbReference type="ChEBI" id="CHEBI:30616"/>
    </ligand>
</feature>
<dbReference type="CDD" id="cd01174">
    <property type="entry name" value="ribokinase"/>
    <property type="match status" value="1"/>
</dbReference>
<evidence type="ECO:0000259" key="10">
    <source>
        <dbReference type="Pfam" id="PF00294"/>
    </source>
</evidence>
<reference evidence="11" key="1">
    <citation type="submission" date="2020-02" db="EMBL/GenBank/DDBJ databases">
        <authorList>
            <person name="Meier V. D."/>
        </authorList>
    </citation>
    <scope>NUCLEOTIDE SEQUENCE</scope>
    <source>
        <strain evidence="11">AVDCRST_MAG06</strain>
    </source>
</reference>
<dbReference type="GO" id="GO:0005829">
    <property type="term" value="C:cytosol"/>
    <property type="evidence" value="ECO:0007669"/>
    <property type="project" value="TreeGrafter"/>
</dbReference>
<dbReference type="EC" id="2.7.1.15" evidence="9"/>
<feature type="binding site" evidence="9">
    <location>
        <position position="271"/>
    </location>
    <ligand>
        <name>K(+)</name>
        <dbReference type="ChEBI" id="CHEBI:29103"/>
    </ligand>
</feature>
<keyword evidence="7 9" id="KW-0630">Potassium</keyword>
<keyword evidence="1 9" id="KW-0808">Transferase</keyword>
<comment type="activity regulation">
    <text evidence="9">Activated by a monovalent cation that binds near, but not in, the active site. The most likely occupant of the site in vivo is potassium. Ion binding induces a conformational change that may alter substrate affinity.</text>
</comment>
<evidence type="ECO:0000256" key="4">
    <source>
        <dbReference type="ARBA" id="ARBA00022777"/>
    </source>
</evidence>
<keyword evidence="3 9" id="KW-0547">Nucleotide-binding</keyword>
<dbReference type="GO" id="GO:0005524">
    <property type="term" value="F:ATP binding"/>
    <property type="evidence" value="ECO:0007669"/>
    <property type="project" value="UniProtKB-UniRule"/>
</dbReference>
<comment type="subunit">
    <text evidence="9">Homodimer.</text>
</comment>
<feature type="binding site" evidence="9">
    <location>
        <position position="232"/>
    </location>
    <ligand>
        <name>K(+)</name>
        <dbReference type="ChEBI" id="CHEBI:29103"/>
    </ligand>
</feature>
<dbReference type="InterPro" id="IPR011877">
    <property type="entry name" value="Ribokinase"/>
</dbReference>
<keyword evidence="2 9" id="KW-0479">Metal-binding</keyword>
<evidence type="ECO:0000256" key="6">
    <source>
        <dbReference type="ARBA" id="ARBA00022842"/>
    </source>
</evidence>
<dbReference type="HAMAP" id="MF_01987">
    <property type="entry name" value="Ribokinase"/>
    <property type="match status" value="1"/>
</dbReference>
<feature type="binding site" evidence="9">
    <location>
        <begin position="12"/>
        <end position="14"/>
    </location>
    <ligand>
        <name>substrate</name>
    </ligand>
</feature>
<evidence type="ECO:0000256" key="9">
    <source>
        <dbReference type="HAMAP-Rule" id="MF_01987"/>
    </source>
</evidence>
<evidence type="ECO:0000256" key="3">
    <source>
        <dbReference type="ARBA" id="ARBA00022741"/>
    </source>
</evidence>
<dbReference type="InterPro" id="IPR002139">
    <property type="entry name" value="Ribo/fructo_kinase"/>
</dbReference>
<gene>
    <name evidence="9" type="primary">rbsK</name>
    <name evidence="11" type="ORF">AVDCRST_MAG06-3012</name>
</gene>
<comment type="cofactor">
    <cofactor evidence="9">
        <name>Mg(2+)</name>
        <dbReference type="ChEBI" id="CHEBI:18420"/>
    </cofactor>
    <text evidence="9">Requires a divalent cation, most likely magnesium in vivo, as an electrophilic catalyst to aid phosphoryl group transfer. It is the chelate of the metal and the nucleotide that is the actual substrate.</text>
</comment>
<dbReference type="EMBL" id="CADCUP010000200">
    <property type="protein sequence ID" value="CAA9413413.1"/>
    <property type="molecule type" value="Genomic_DNA"/>
</dbReference>
<keyword evidence="4 9" id="KW-0418">Kinase</keyword>
<keyword evidence="6 9" id="KW-0460">Magnesium</keyword>
<dbReference type="AlphaFoldDB" id="A0A6J4PKF9"/>
<dbReference type="InterPro" id="IPR011611">
    <property type="entry name" value="PfkB_dom"/>
</dbReference>
<keyword evidence="5 9" id="KW-0067">ATP-binding</keyword>
<dbReference type="GO" id="GO:0046872">
    <property type="term" value="F:metal ion binding"/>
    <property type="evidence" value="ECO:0007669"/>
    <property type="project" value="UniProtKB-KW"/>
</dbReference>
<feature type="binding site" evidence="9">
    <location>
        <position position="230"/>
    </location>
    <ligand>
        <name>K(+)</name>
        <dbReference type="ChEBI" id="CHEBI:29103"/>
    </ligand>
</feature>
<feature type="binding site" evidence="9">
    <location>
        <begin position="235"/>
        <end position="236"/>
    </location>
    <ligand>
        <name>ATP</name>
        <dbReference type="ChEBI" id="CHEBI:30616"/>
    </ligand>
</feature>
<feature type="active site" description="Proton acceptor" evidence="9">
    <location>
        <position position="236"/>
    </location>
</feature>
<comment type="catalytic activity">
    <reaction evidence="9">
        <text>D-ribose + ATP = D-ribose 5-phosphate + ADP + H(+)</text>
        <dbReference type="Rhea" id="RHEA:13697"/>
        <dbReference type="ChEBI" id="CHEBI:15378"/>
        <dbReference type="ChEBI" id="CHEBI:30616"/>
        <dbReference type="ChEBI" id="CHEBI:47013"/>
        <dbReference type="ChEBI" id="CHEBI:78346"/>
        <dbReference type="ChEBI" id="CHEBI:456216"/>
        <dbReference type="EC" id="2.7.1.15"/>
    </reaction>
</comment>
<feature type="binding site" evidence="9">
    <location>
        <position position="139"/>
    </location>
    <ligand>
        <name>substrate</name>
    </ligand>
</feature>
<evidence type="ECO:0000313" key="11">
    <source>
        <dbReference type="EMBL" id="CAA9413413.1"/>
    </source>
</evidence>
<dbReference type="UniPathway" id="UPA00916">
    <property type="reaction ID" value="UER00889"/>
</dbReference>
<comment type="pathway">
    <text evidence="9">Carbohydrate metabolism; D-ribose degradation; D-ribose 5-phosphate from beta-D-ribopyranose: step 2/2.</text>
</comment>
<organism evidence="11">
    <name type="scientific">uncultured Nocardioides sp</name>
    <dbReference type="NCBI Taxonomy" id="198441"/>
    <lineage>
        <taxon>Bacteria</taxon>
        <taxon>Bacillati</taxon>
        <taxon>Actinomycetota</taxon>
        <taxon>Actinomycetes</taxon>
        <taxon>Propionibacteriales</taxon>
        <taxon>Nocardioidaceae</taxon>
        <taxon>Nocardioides</taxon>
        <taxon>environmental samples</taxon>
    </lineage>
</organism>
<keyword evidence="8 9" id="KW-0119">Carbohydrate metabolism</keyword>
<protein>
    <recommendedName>
        <fullName evidence="9">Ribokinase</fullName>
        <shortName evidence="9">RK</shortName>
        <ecNumber evidence="9">2.7.1.15</ecNumber>
    </recommendedName>
</protein>
<feature type="binding site" evidence="9">
    <location>
        <position position="183"/>
    </location>
    <ligand>
        <name>ATP</name>
        <dbReference type="ChEBI" id="CHEBI:30616"/>
    </ligand>
</feature>
<comment type="caution">
    <text evidence="9">Lacks conserved residue(s) required for the propagation of feature annotation.</text>
</comment>
<feature type="binding site" evidence="9">
    <location>
        <position position="266"/>
    </location>
    <ligand>
        <name>K(+)</name>
        <dbReference type="ChEBI" id="CHEBI:29103"/>
    </ligand>
</feature>
<feature type="binding site" evidence="9">
    <location>
        <position position="236"/>
    </location>
    <ligand>
        <name>substrate</name>
    </ligand>
</feature>
<evidence type="ECO:0000256" key="7">
    <source>
        <dbReference type="ARBA" id="ARBA00022958"/>
    </source>
</evidence>
<evidence type="ECO:0000256" key="1">
    <source>
        <dbReference type="ARBA" id="ARBA00022679"/>
    </source>
</evidence>
<evidence type="ECO:0000256" key="2">
    <source>
        <dbReference type="ARBA" id="ARBA00022723"/>
    </source>
</evidence>
<proteinExistence type="inferred from homology"/>
<dbReference type="PRINTS" id="PR00990">
    <property type="entry name" value="RIBOKINASE"/>
</dbReference>
<accession>A0A6J4PKF9</accession>
<feature type="binding site" evidence="9">
    <location>
        <position position="269"/>
    </location>
    <ligand>
        <name>K(+)</name>
        <dbReference type="ChEBI" id="CHEBI:29103"/>
    </ligand>
</feature>
<dbReference type="Pfam" id="PF00294">
    <property type="entry name" value="PfkB"/>
    <property type="match status" value="1"/>
</dbReference>
<comment type="function">
    <text evidence="9">Catalyzes the phosphorylation of ribose at O-5 in a reaction requiring ATP and magnesium. The resulting D-ribose-5-phosphate can then be used either for sythesis of nucleotides, histidine, and tryptophan, or as a component of the pentose phosphate pathway.</text>
</comment>